<dbReference type="SMART" id="SM00855">
    <property type="entry name" value="PGAM"/>
    <property type="match status" value="1"/>
</dbReference>
<protein>
    <recommendedName>
        <fullName evidence="4">Phosphoglycerate mutase-like protein</fullName>
    </recommendedName>
</protein>
<dbReference type="Proteomes" id="UP000800092">
    <property type="component" value="Unassembled WGS sequence"/>
</dbReference>
<dbReference type="GO" id="GO:0005737">
    <property type="term" value="C:cytoplasm"/>
    <property type="evidence" value="ECO:0007669"/>
    <property type="project" value="TreeGrafter"/>
</dbReference>
<dbReference type="OrthoDB" id="496981at2759"/>
<dbReference type="AlphaFoldDB" id="A0A6A6HNX9"/>
<feature type="region of interest" description="Disordered" evidence="1">
    <location>
        <begin position="206"/>
        <end position="258"/>
    </location>
</feature>
<gene>
    <name evidence="2" type="ORF">EV356DRAFT_499921</name>
</gene>
<accession>A0A6A6HNX9</accession>
<dbReference type="SUPFAM" id="SSF53254">
    <property type="entry name" value="Phosphoglycerate mutase-like"/>
    <property type="match status" value="1"/>
</dbReference>
<reference evidence="2" key="1">
    <citation type="journal article" date="2020" name="Stud. Mycol.">
        <title>101 Dothideomycetes genomes: a test case for predicting lifestyles and emergence of pathogens.</title>
        <authorList>
            <person name="Haridas S."/>
            <person name="Albert R."/>
            <person name="Binder M."/>
            <person name="Bloem J."/>
            <person name="Labutti K."/>
            <person name="Salamov A."/>
            <person name="Andreopoulos B."/>
            <person name="Baker S."/>
            <person name="Barry K."/>
            <person name="Bills G."/>
            <person name="Bluhm B."/>
            <person name="Cannon C."/>
            <person name="Castanera R."/>
            <person name="Culley D."/>
            <person name="Daum C."/>
            <person name="Ezra D."/>
            <person name="Gonzalez J."/>
            <person name="Henrissat B."/>
            <person name="Kuo A."/>
            <person name="Liang C."/>
            <person name="Lipzen A."/>
            <person name="Lutzoni F."/>
            <person name="Magnuson J."/>
            <person name="Mondo S."/>
            <person name="Nolan M."/>
            <person name="Ohm R."/>
            <person name="Pangilinan J."/>
            <person name="Park H.-J."/>
            <person name="Ramirez L."/>
            <person name="Alfaro M."/>
            <person name="Sun H."/>
            <person name="Tritt A."/>
            <person name="Yoshinaga Y."/>
            <person name="Zwiers L.-H."/>
            <person name="Turgeon B."/>
            <person name="Goodwin S."/>
            <person name="Spatafora J."/>
            <person name="Crous P."/>
            <person name="Grigoriev I."/>
        </authorList>
    </citation>
    <scope>NUCLEOTIDE SEQUENCE</scope>
    <source>
        <strain evidence="2">Tuck. ex Michener</strain>
    </source>
</reference>
<dbReference type="InterPro" id="IPR050275">
    <property type="entry name" value="PGM_Phosphatase"/>
</dbReference>
<dbReference type="Pfam" id="PF00300">
    <property type="entry name" value="His_Phos_1"/>
    <property type="match status" value="1"/>
</dbReference>
<dbReference type="InterPro" id="IPR013078">
    <property type="entry name" value="His_Pase_superF_clade-1"/>
</dbReference>
<name>A0A6A6HNX9_VIRVR</name>
<proteinExistence type="predicted"/>
<organism evidence="2 3">
    <name type="scientific">Viridothelium virens</name>
    <name type="common">Speckled blister lichen</name>
    <name type="synonym">Trypethelium virens</name>
    <dbReference type="NCBI Taxonomy" id="1048519"/>
    <lineage>
        <taxon>Eukaryota</taxon>
        <taxon>Fungi</taxon>
        <taxon>Dikarya</taxon>
        <taxon>Ascomycota</taxon>
        <taxon>Pezizomycotina</taxon>
        <taxon>Dothideomycetes</taxon>
        <taxon>Dothideomycetes incertae sedis</taxon>
        <taxon>Trypetheliales</taxon>
        <taxon>Trypetheliaceae</taxon>
        <taxon>Viridothelium</taxon>
    </lineage>
</organism>
<dbReference type="InterPro" id="IPR029033">
    <property type="entry name" value="His_PPase_superfam"/>
</dbReference>
<evidence type="ECO:0000256" key="1">
    <source>
        <dbReference type="SAM" id="MobiDB-lite"/>
    </source>
</evidence>
<evidence type="ECO:0008006" key="4">
    <source>
        <dbReference type="Google" id="ProtNLM"/>
    </source>
</evidence>
<keyword evidence="3" id="KW-1185">Reference proteome</keyword>
<feature type="compositionally biased region" description="Low complexity" evidence="1">
    <location>
        <begin position="206"/>
        <end position="218"/>
    </location>
</feature>
<dbReference type="EMBL" id="ML991772">
    <property type="protein sequence ID" value="KAF2239711.1"/>
    <property type="molecule type" value="Genomic_DNA"/>
</dbReference>
<dbReference type="Gene3D" id="3.40.50.1240">
    <property type="entry name" value="Phosphoglycerate mutase-like"/>
    <property type="match status" value="1"/>
</dbReference>
<feature type="compositionally biased region" description="Basic and acidic residues" evidence="1">
    <location>
        <begin position="225"/>
        <end position="258"/>
    </location>
</feature>
<dbReference type="PANTHER" id="PTHR48100">
    <property type="entry name" value="BROAD-SPECIFICITY PHOSPHATASE YOR283W-RELATED"/>
    <property type="match status" value="1"/>
</dbReference>
<evidence type="ECO:0000313" key="3">
    <source>
        <dbReference type="Proteomes" id="UP000800092"/>
    </source>
</evidence>
<sequence>MPPKTIHLIRHAQGYHNLTTANHALPDPLLTPFGESQCRTLSTHFPFPAPSSPTTTPSLLLAASPLKRTLSTALLVFSPLLASHPTLRILALPEAQETSDLPCDTGSTHAELLQEFANQPVDLSLVAAAGDSWNRKVGKWSPHAEAVAQRAREVREWVWDRGEEVVALVTHGGFLHYLTEDWSGANKFQGTGWANTEFRTFTFASESPSPSYSIVESSASRRRRSGSEKPLTEAEQRNLKRSAEVQSEKNKKDSKKDDTKKGLFAFSKLRASASARDFVGGY</sequence>
<evidence type="ECO:0000313" key="2">
    <source>
        <dbReference type="EMBL" id="KAF2239711.1"/>
    </source>
</evidence>
<dbReference type="GO" id="GO:0016791">
    <property type="term" value="F:phosphatase activity"/>
    <property type="evidence" value="ECO:0007669"/>
    <property type="project" value="TreeGrafter"/>
</dbReference>
<dbReference type="PANTHER" id="PTHR48100:SF54">
    <property type="entry name" value="PHOSPHATASE SPAC5H10.03-RELATED"/>
    <property type="match status" value="1"/>
</dbReference>